<dbReference type="Pfam" id="PF09269">
    <property type="entry name" value="DUF1967"/>
    <property type="match status" value="1"/>
</dbReference>
<dbReference type="Pfam" id="PF01018">
    <property type="entry name" value="GTP1_OBG"/>
    <property type="match status" value="1"/>
</dbReference>
<evidence type="ECO:0000259" key="12">
    <source>
        <dbReference type="PROSITE" id="PS51883"/>
    </source>
</evidence>
<evidence type="ECO:0000313" key="14">
    <source>
        <dbReference type="Proteomes" id="UP000001551"/>
    </source>
</evidence>
<keyword evidence="8 9" id="KW-0342">GTP-binding</keyword>
<feature type="binding site" evidence="9">
    <location>
        <begin position="308"/>
        <end position="310"/>
    </location>
    <ligand>
        <name>GTP</name>
        <dbReference type="ChEBI" id="CHEBI:37565"/>
    </ligand>
</feature>
<dbReference type="InterPro" id="IPR006169">
    <property type="entry name" value="GTP1_OBG_dom"/>
</dbReference>
<dbReference type="InterPro" id="IPR006073">
    <property type="entry name" value="GTP-bd"/>
</dbReference>
<feature type="binding site" evidence="9">
    <location>
        <begin position="164"/>
        <end position="171"/>
    </location>
    <ligand>
        <name>GTP</name>
        <dbReference type="ChEBI" id="CHEBI:37565"/>
    </ligand>
</feature>
<dbReference type="EC" id="3.6.5.-" evidence="9"/>
<reference evidence="13 14" key="1">
    <citation type="submission" date="2010-12" db="EMBL/GenBank/DDBJ databases">
        <title>Complete sequence of Ethanoligenens harbinense YUAN-3.</title>
        <authorList>
            <person name="Lucas S."/>
            <person name="Copeland A."/>
            <person name="Lapidus A."/>
            <person name="Cheng J.-F."/>
            <person name="Bruce D."/>
            <person name="Goodwin L."/>
            <person name="Pitluck S."/>
            <person name="Chertkov O."/>
            <person name="Misra M."/>
            <person name="Detter J.C."/>
            <person name="Han C."/>
            <person name="Tapia R."/>
            <person name="Land M."/>
            <person name="Hauser L."/>
            <person name="Jeffries C."/>
            <person name="Kyrpides N."/>
            <person name="Ivanova N."/>
            <person name="Mikhailova N."/>
            <person name="Wang A."/>
            <person name="Mouttaki H."/>
            <person name="He Z."/>
            <person name="Zhou J."/>
            <person name="Hemme C.L."/>
            <person name="Woyke T."/>
        </authorList>
    </citation>
    <scope>NUCLEOTIDE SEQUENCE [LARGE SCALE GENOMIC DNA]</scope>
    <source>
        <strain evidence="14">DSM 18485 / JCM 12961 / CGMCC 1.5033 / YUAN-3</strain>
    </source>
</reference>
<dbReference type="RefSeq" id="WP_013485543.1">
    <property type="nucleotide sequence ID" value="NC_014828.1"/>
</dbReference>
<evidence type="ECO:0000256" key="8">
    <source>
        <dbReference type="ARBA" id="ARBA00023134"/>
    </source>
</evidence>
<dbReference type="STRING" id="663278.Ethha_1653"/>
<dbReference type="Gene3D" id="2.70.210.12">
    <property type="entry name" value="GTP1/OBG domain"/>
    <property type="match status" value="1"/>
</dbReference>
<dbReference type="PANTHER" id="PTHR11702:SF31">
    <property type="entry name" value="MITOCHONDRIAL RIBOSOME-ASSOCIATED GTPASE 2"/>
    <property type="match status" value="1"/>
</dbReference>
<dbReference type="HAMAP" id="MF_01454">
    <property type="entry name" value="GTPase_Obg"/>
    <property type="match status" value="1"/>
</dbReference>
<dbReference type="InterPro" id="IPR027417">
    <property type="entry name" value="P-loop_NTPase"/>
</dbReference>
<evidence type="ECO:0000256" key="2">
    <source>
        <dbReference type="ARBA" id="ARBA00007699"/>
    </source>
</evidence>
<protein>
    <recommendedName>
        <fullName evidence="9">GTPase Obg</fullName>
        <ecNumber evidence="9">3.6.5.-</ecNumber>
    </recommendedName>
    <alternativeName>
        <fullName evidence="9">GTP-binding protein Obg</fullName>
    </alternativeName>
</protein>
<gene>
    <name evidence="9" type="primary">obg</name>
    <name evidence="13" type="ordered locus">Ethha_1653</name>
</gene>
<dbReference type="GO" id="GO:0000287">
    <property type="term" value="F:magnesium ion binding"/>
    <property type="evidence" value="ECO:0007669"/>
    <property type="project" value="InterPro"/>
</dbReference>
<dbReference type="SUPFAM" id="SSF52540">
    <property type="entry name" value="P-loop containing nucleoside triphosphate hydrolases"/>
    <property type="match status" value="1"/>
</dbReference>
<feature type="binding site" evidence="9">
    <location>
        <begin position="189"/>
        <end position="193"/>
    </location>
    <ligand>
        <name>GTP</name>
        <dbReference type="ChEBI" id="CHEBI:37565"/>
    </ligand>
</feature>
<dbReference type="GO" id="GO:0005525">
    <property type="term" value="F:GTP binding"/>
    <property type="evidence" value="ECO:0007669"/>
    <property type="project" value="UniProtKB-UniRule"/>
</dbReference>
<keyword evidence="5 9" id="KW-0547">Nucleotide-binding</keyword>
<dbReference type="NCBIfam" id="TIGR02729">
    <property type="entry name" value="Obg_CgtA"/>
    <property type="match status" value="1"/>
</dbReference>
<comment type="similarity">
    <text evidence="2 9">Belongs to the TRAFAC class OBG-HflX-like GTPase superfamily. OBG GTPase family.</text>
</comment>
<comment type="subunit">
    <text evidence="9">Monomer.</text>
</comment>
<feature type="domain" description="Obg" evidence="12">
    <location>
        <begin position="1"/>
        <end position="157"/>
    </location>
</feature>
<dbReference type="PROSITE" id="PS51883">
    <property type="entry name" value="OBG"/>
    <property type="match status" value="1"/>
</dbReference>
<dbReference type="FunFam" id="2.70.210.12:FF:000001">
    <property type="entry name" value="GTPase Obg"/>
    <property type="match status" value="1"/>
</dbReference>
<organism evidence="13 14">
    <name type="scientific">Ethanoligenens harbinense (strain DSM 18485 / JCM 12961 / CGMCC 1.5033 / YUAN-3)</name>
    <dbReference type="NCBI Taxonomy" id="663278"/>
    <lineage>
        <taxon>Bacteria</taxon>
        <taxon>Bacillati</taxon>
        <taxon>Bacillota</taxon>
        <taxon>Clostridia</taxon>
        <taxon>Eubacteriales</taxon>
        <taxon>Oscillospiraceae</taxon>
        <taxon>Ethanoligenens</taxon>
    </lineage>
</organism>
<sequence length="422" mass="45713">MFVDTAKILLKAGNGGNGCVSFRREKYVAAGGPDGGDGGKGGDILFEVDDNLSTLSDFRYRRKYAAENGESGKPKKSFGRRGKPLVIKVPRGTLIKDEATGKLLHDMSDDKPYVAVQGGKGGWGNCHFATPTRQVPRFAKSGVPGEEREVRLELKLLADVGLLGFPNVGKSTLLSTVSEAKPVIGNYPFTTLSPVLGVVRMGESSFVMADIPGLIEGASAGVGLGHDFLRHVERCRLLVHVVDVSGSEGRDPVQDFETINAELAGYSPELAERPQIVAANKCDIADEEAVAHFRRYIEQKGLVFFPISAATKDGVAPLLQAVAAKLAALPPIKTFAAEELPKEDYEQKADREITVTEHDGVYFVEGKWLLNVIGSVNFDDYESLQYFQRVLRNSGVIDKLVEAGIEEGDTVSIYDVEFDYVG</sequence>
<feature type="binding site" evidence="9">
    <location>
        <begin position="280"/>
        <end position="283"/>
    </location>
    <ligand>
        <name>GTP</name>
        <dbReference type="ChEBI" id="CHEBI:37565"/>
    </ligand>
</feature>
<comment type="subcellular location">
    <subcellularLocation>
        <location evidence="9">Cytoplasm</location>
    </subcellularLocation>
</comment>
<dbReference type="NCBIfam" id="NF008954">
    <property type="entry name" value="PRK12296.1"/>
    <property type="match status" value="1"/>
</dbReference>
<dbReference type="NCBIfam" id="TIGR03595">
    <property type="entry name" value="Obg_CgtA_exten"/>
    <property type="match status" value="1"/>
</dbReference>
<dbReference type="PROSITE" id="PS51881">
    <property type="entry name" value="OCT"/>
    <property type="match status" value="1"/>
</dbReference>
<dbReference type="InterPro" id="IPR045086">
    <property type="entry name" value="OBG_GTPase"/>
</dbReference>
<dbReference type="eggNOG" id="COG0536">
    <property type="taxonomic scope" value="Bacteria"/>
</dbReference>
<dbReference type="SUPFAM" id="SSF82051">
    <property type="entry name" value="Obg GTP-binding protein N-terminal domain"/>
    <property type="match status" value="1"/>
</dbReference>
<feature type="binding site" evidence="9">
    <location>
        <begin position="210"/>
        <end position="213"/>
    </location>
    <ligand>
        <name>GTP</name>
        <dbReference type="ChEBI" id="CHEBI:37565"/>
    </ligand>
</feature>
<dbReference type="PROSITE" id="PS00905">
    <property type="entry name" value="GTP1_OBG"/>
    <property type="match status" value="1"/>
</dbReference>
<dbReference type="CDD" id="cd01898">
    <property type="entry name" value="Obg"/>
    <property type="match status" value="1"/>
</dbReference>
<comment type="function">
    <text evidence="9">An essential GTPase which binds GTP, GDP and possibly (p)ppGpp with moderate affinity, with high nucleotide exchange rates and a fairly low GTP hydrolysis rate. Plays a role in control of the cell cycle, stress response, ribosome biogenesis and in those bacteria that undergo differentiation, in morphogenesis control.</text>
</comment>
<dbReference type="PANTHER" id="PTHR11702">
    <property type="entry name" value="DEVELOPMENTALLY REGULATED GTP-BINDING PROTEIN-RELATED"/>
    <property type="match status" value="1"/>
</dbReference>
<dbReference type="HOGENOM" id="CLU_011747_2_1_9"/>
<dbReference type="NCBIfam" id="NF008956">
    <property type="entry name" value="PRK12299.1"/>
    <property type="match status" value="1"/>
</dbReference>
<dbReference type="InterPro" id="IPR036726">
    <property type="entry name" value="GTP1_OBG_dom_sf"/>
</dbReference>
<keyword evidence="6 9" id="KW-0378">Hydrolase</keyword>
<dbReference type="PRINTS" id="PR00326">
    <property type="entry name" value="GTP1OBG"/>
</dbReference>
<dbReference type="SUPFAM" id="SSF102741">
    <property type="entry name" value="Obg GTP-binding protein C-terminal domain"/>
    <property type="match status" value="1"/>
</dbReference>
<dbReference type="Pfam" id="PF01926">
    <property type="entry name" value="MMR_HSR1"/>
    <property type="match status" value="1"/>
</dbReference>
<evidence type="ECO:0000256" key="5">
    <source>
        <dbReference type="ARBA" id="ARBA00022741"/>
    </source>
</evidence>
<dbReference type="GO" id="GO:0005737">
    <property type="term" value="C:cytoplasm"/>
    <property type="evidence" value="ECO:0007669"/>
    <property type="project" value="UniProtKB-SubCell"/>
</dbReference>
<dbReference type="PROSITE" id="PS51710">
    <property type="entry name" value="G_OBG"/>
    <property type="match status" value="1"/>
</dbReference>
<keyword evidence="4 9" id="KW-0479">Metal-binding</keyword>
<dbReference type="AlphaFoldDB" id="E6U8V3"/>
<dbReference type="KEGG" id="eha:Ethha_1653"/>
<dbReference type="Gene3D" id="3.40.50.300">
    <property type="entry name" value="P-loop containing nucleotide triphosphate hydrolases"/>
    <property type="match status" value="1"/>
</dbReference>
<dbReference type="Proteomes" id="UP000001551">
    <property type="component" value="Chromosome"/>
</dbReference>
<dbReference type="InterPro" id="IPR036346">
    <property type="entry name" value="GTP-bd_prot_GTP1/OBG_C_sf"/>
</dbReference>
<evidence type="ECO:0000256" key="6">
    <source>
        <dbReference type="ARBA" id="ARBA00022801"/>
    </source>
</evidence>
<evidence type="ECO:0000256" key="1">
    <source>
        <dbReference type="ARBA" id="ARBA00001946"/>
    </source>
</evidence>
<dbReference type="InterPro" id="IPR014100">
    <property type="entry name" value="GTP-bd_Obg/CgtA"/>
</dbReference>
<evidence type="ECO:0000256" key="3">
    <source>
        <dbReference type="ARBA" id="ARBA00022490"/>
    </source>
</evidence>
<dbReference type="EMBL" id="CP002400">
    <property type="protein sequence ID" value="ADU27188.1"/>
    <property type="molecule type" value="Genomic_DNA"/>
</dbReference>
<evidence type="ECO:0000259" key="10">
    <source>
        <dbReference type="PROSITE" id="PS51710"/>
    </source>
</evidence>
<keyword evidence="3 9" id="KW-0963">Cytoplasm</keyword>
<comment type="cofactor">
    <cofactor evidence="1 9">
        <name>Mg(2+)</name>
        <dbReference type="ChEBI" id="CHEBI:18420"/>
    </cofactor>
</comment>
<dbReference type="InterPro" id="IPR031167">
    <property type="entry name" value="G_OBG"/>
</dbReference>
<proteinExistence type="inferred from homology"/>
<dbReference type="InterPro" id="IPR006074">
    <property type="entry name" value="GTP1-OBG_CS"/>
</dbReference>
<evidence type="ECO:0000256" key="7">
    <source>
        <dbReference type="ARBA" id="ARBA00022842"/>
    </source>
</evidence>
<dbReference type="GO" id="GO:0003924">
    <property type="term" value="F:GTPase activity"/>
    <property type="evidence" value="ECO:0007669"/>
    <property type="project" value="UniProtKB-UniRule"/>
</dbReference>
<keyword evidence="7 9" id="KW-0460">Magnesium</keyword>
<dbReference type="Gene3D" id="3.30.300.350">
    <property type="entry name" value="GTP-binding protein OBG, C-terminal domain"/>
    <property type="match status" value="1"/>
</dbReference>
<feature type="binding site" evidence="9">
    <location>
        <position position="171"/>
    </location>
    <ligand>
        <name>Mg(2+)</name>
        <dbReference type="ChEBI" id="CHEBI:18420"/>
    </ligand>
</feature>
<dbReference type="InterPro" id="IPR015349">
    <property type="entry name" value="OCT_dom"/>
</dbReference>
<evidence type="ECO:0000256" key="9">
    <source>
        <dbReference type="HAMAP-Rule" id="MF_01454"/>
    </source>
</evidence>
<dbReference type="GO" id="GO:0042254">
    <property type="term" value="P:ribosome biogenesis"/>
    <property type="evidence" value="ECO:0007669"/>
    <property type="project" value="UniProtKB-UniRule"/>
</dbReference>
<evidence type="ECO:0000259" key="11">
    <source>
        <dbReference type="PROSITE" id="PS51881"/>
    </source>
</evidence>
<evidence type="ECO:0000256" key="4">
    <source>
        <dbReference type="ARBA" id="ARBA00022723"/>
    </source>
</evidence>
<evidence type="ECO:0000313" key="13">
    <source>
        <dbReference type="EMBL" id="ADU27188.1"/>
    </source>
</evidence>
<dbReference type="NCBIfam" id="NF008955">
    <property type="entry name" value="PRK12297.1"/>
    <property type="match status" value="1"/>
</dbReference>
<feature type="binding site" evidence="9">
    <location>
        <position position="191"/>
    </location>
    <ligand>
        <name>Mg(2+)</name>
        <dbReference type="ChEBI" id="CHEBI:18420"/>
    </ligand>
</feature>
<feature type="domain" description="OCT" evidence="11">
    <location>
        <begin position="337"/>
        <end position="422"/>
    </location>
</feature>
<keyword evidence="14" id="KW-1185">Reference proteome</keyword>
<feature type="domain" description="OBG-type G" evidence="10">
    <location>
        <begin position="158"/>
        <end position="327"/>
    </location>
</feature>
<accession>E6U8V3</accession>
<name>E6U8V3_ETHHY</name>